<dbReference type="Proteomes" id="UP001388673">
    <property type="component" value="Unassembled WGS sequence"/>
</dbReference>
<name>A0AAW0YTL8_9TREE</name>
<reference evidence="2 3" key="1">
    <citation type="journal article" date="2024" name="bioRxiv">
        <title>Comparative genomics of Cryptococcus and Kwoniella reveals pathogenesis evolution and contrasting karyotype dynamics via intercentromeric recombination or chromosome fusion.</title>
        <authorList>
            <person name="Coelho M.A."/>
            <person name="David-Palma M."/>
            <person name="Shea T."/>
            <person name="Bowers K."/>
            <person name="McGinley-Smith S."/>
            <person name="Mohammad A.W."/>
            <person name="Gnirke A."/>
            <person name="Yurkov A.M."/>
            <person name="Nowrousian M."/>
            <person name="Sun S."/>
            <person name="Cuomo C.A."/>
            <person name="Heitman J."/>
        </authorList>
    </citation>
    <scope>NUCLEOTIDE SEQUENCE [LARGE SCALE GENOMIC DNA]</scope>
    <source>
        <strain evidence="2 3">CBS 13917</strain>
    </source>
</reference>
<protein>
    <submittedName>
        <fullName evidence="2">Uncharacterized protein</fullName>
    </submittedName>
</protein>
<feature type="region of interest" description="Disordered" evidence="1">
    <location>
        <begin position="1"/>
        <end position="67"/>
    </location>
</feature>
<evidence type="ECO:0000313" key="3">
    <source>
        <dbReference type="Proteomes" id="UP001388673"/>
    </source>
</evidence>
<evidence type="ECO:0000313" key="2">
    <source>
        <dbReference type="EMBL" id="KAK8861267.1"/>
    </source>
</evidence>
<evidence type="ECO:0000256" key="1">
    <source>
        <dbReference type="SAM" id="MobiDB-lite"/>
    </source>
</evidence>
<comment type="caution">
    <text evidence="2">The sequence shown here is derived from an EMBL/GenBank/DDBJ whole genome shotgun (WGS) entry which is preliminary data.</text>
</comment>
<organism evidence="2 3">
    <name type="scientific">Kwoniella newhampshirensis</name>
    <dbReference type="NCBI Taxonomy" id="1651941"/>
    <lineage>
        <taxon>Eukaryota</taxon>
        <taxon>Fungi</taxon>
        <taxon>Dikarya</taxon>
        <taxon>Basidiomycota</taxon>
        <taxon>Agaricomycotina</taxon>
        <taxon>Tremellomycetes</taxon>
        <taxon>Tremellales</taxon>
        <taxon>Cryptococcaceae</taxon>
        <taxon>Kwoniella</taxon>
    </lineage>
</organism>
<dbReference type="KEGG" id="kne:92179345"/>
<keyword evidence="3" id="KW-1185">Reference proteome</keyword>
<feature type="region of interest" description="Disordered" evidence="1">
    <location>
        <begin position="195"/>
        <end position="216"/>
    </location>
</feature>
<dbReference type="EMBL" id="JBCAWK010000004">
    <property type="protein sequence ID" value="KAK8861267.1"/>
    <property type="molecule type" value="Genomic_DNA"/>
</dbReference>
<accession>A0AAW0YTL8</accession>
<sequence>MPGKGTDIPSKRSAPISASAFSFSLNTPEAKKPRPISTATPLSSNLSFQHVGQTPTRVKAEPSTPTSLSRLMQDRACESTIPLREHAAIKEEEDLKPVIIPPSQATATPRRLVSVFQPLNNLHTPLNRQNRLGDPGPSTSKALRRINDGFSQITPRPEVDGEIDQKPRIALNDVRPSERLPEDLFAKKRSTLLDENEGVGVSPRGKRSMKWTGQGAPPPSVQLANLLSSANSSLHLFYTSTQHILYPSHRPTLTPARSNQTKARGSASALKHIENSALLRLRILSHVPGSTHHPTLFWCEALKWSFSETPPGRVLVIFQPVPSECPRMGLDPRLLAVRGNDRMGRKWQVGLWSWSEVEIPSIMTEAKHDGQEEAQRDESIKCSRALLATRYLIAEQHVVS</sequence>
<gene>
    <name evidence="2" type="ORF">IAR55_002086</name>
</gene>
<dbReference type="AlphaFoldDB" id="A0AAW0YTL8"/>
<dbReference type="RefSeq" id="XP_066803892.1">
    <property type="nucleotide sequence ID" value="XM_066945203.1"/>
</dbReference>
<proteinExistence type="predicted"/>
<dbReference type="GeneID" id="92179345"/>
<feature type="compositionally biased region" description="Polar residues" evidence="1">
    <location>
        <begin position="37"/>
        <end position="56"/>
    </location>
</feature>